<reference evidence="2" key="1">
    <citation type="journal article" date="2023" name="Mol. Phylogenet. Evol.">
        <title>Genome-scale phylogeny and comparative genomics of the fungal order Sordariales.</title>
        <authorList>
            <person name="Hensen N."/>
            <person name="Bonometti L."/>
            <person name="Westerberg I."/>
            <person name="Brannstrom I.O."/>
            <person name="Guillou S."/>
            <person name="Cros-Aarteil S."/>
            <person name="Calhoun S."/>
            <person name="Haridas S."/>
            <person name="Kuo A."/>
            <person name="Mondo S."/>
            <person name="Pangilinan J."/>
            <person name="Riley R."/>
            <person name="LaButti K."/>
            <person name="Andreopoulos B."/>
            <person name="Lipzen A."/>
            <person name="Chen C."/>
            <person name="Yan M."/>
            <person name="Daum C."/>
            <person name="Ng V."/>
            <person name="Clum A."/>
            <person name="Steindorff A."/>
            <person name="Ohm R.A."/>
            <person name="Martin F."/>
            <person name="Silar P."/>
            <person name="Natvig D.O."/>
            <person name="Lalanne C."/>
            <person name="Gautier V."/>
            <person name="Ament-Velasquez S.L."/>
            <person name="Kruys A."/>
            <person name="Hutchinson M.I."/>
            <person name="Powell A.J."/>
            <person name="Barry K."/>
            <person name="Miller A.N."/>
            <person name="Grigoriev I.V."/>
            <person name="Debuchy R."/>
            <person name="Gladieux P."/>
            <person name="Hiltunen Thoren M."/>
            <person name="Johannesson H."/>
        </authorList>
    </citation>
    <scope>NUCLEOTIDE SEQUENCE</scope>
    <source>
        <strain evidence="2">PSN243</strain>
    </source>
</reference>
<evidence type="ECO:0000313" key="2">
    <source>
        <dbReference type="EMBL" id="KAK4452371.1"/>
    </source>
</evidence>
<evidence type="ECO:0000256" key="1">
    <source>
        <dbReference type="SAM" id="Phobius"/>
    </source>
</evidence>
<reference evidence="2" key="2">
    <citation type="submission" date="2023-05" db="EMBL/GenBank/DDBJ databases">
        <authorList>
            <consortium name="Lawrence Berkeley National Laboratory"/>
            <person name="Steindorff A."/>
            <person name="Hensen N."/>
            <person name="Bonometti L."/>
            <person name="Westerberg I."/>
            <person name="Brannstrom I.O."/>
            <person name="Guillou S."/>
            <person name="Cros-Aarteil S."/>
            <person name="Calhoun S."/>
            <person name="Haridas S."/>
            <person name="Kuo A."/>
            <person name="Mondo S."/>
            <person name="Pangilinan J."/>
            <person name="Riley R."/>
            <person name="Labutti K."/>
            <person name="Andreopoulos B."/>
            <person name="Lipzen A."/>
            <person name="Chen C."/>
            <person name="Yanf M."/>
            <person name="Daum C."/>
            <person name="Ng V."/>
            <person name="Clum A."/>
            <person name="Ohm R."/>
            <person name="Martin F."/>
            <person name="Silar P."/>
            <person name="Natvig D."/>
            <person name="Lalanne C."/>
            <person name="Gautier V."/>
            <person name="Ament-Velasquez S.L."/>
            <person name="Kruys A."/>
            <person name="Hutchinson M.I."/>
            <person name="Powell A.J."/>
            <person name="Barry K."/>
            <person name="Miller A.N."/>
            <person name="Grigoriev I.V."/>
            <person name="Debuchy R."/>
            <person name="Gladieux P."/>
            <person name="Thoren M.H."/>
            <person name="Johannesson H."/>
        </authorList>
    </citation>
    <scope>NUCLEOTIDE SEQUENCE</scope>
    <source>
        <strain evidence="2">PSN243</strain>
    </source>
</reference>
<feature type="transmembrane region" description="Helical" evidence="1">
    <location>
        <begin position="6"/>
        <end position="30"/>
    </location>
</feature>
<keyword evidence="3" id="KW-1185">Reference proteome</keyword>
<dbReference type="Proteomes" id="UP001321760">
    <property type="component" value="Unassembled WGS sequence"/>
</dbReference>
<organism evidence="2 3">
    <name type="scientific">Podospora aff. communis PSN243</name>
    <dbReference type="NCBI Taxonomy" id="3040156"/>
    <lineage>
        <taxon>Eukaryota</taxon>
        <taxon>Fungi</taxon>
        <taxon>Dikarya</taxon>
        <taxon>Ascomycota</taxon>
        <taxon>Pezizomycotina</taxon>
        <taxon>Sordariomycetes</taxon>
        <taxon>Sordariomycetidae</taxon>
        <taxon>Sordariales</taxon>
        <taxon>Podosporaceae</taxon>
        <taxon>Podospora</taxon>
    </lineage>
</organism>
<protein>
    <recommendedName>
        <fullName evidence="4">Secreted protein</fullName>
    </recommendedName>
</protein>
<gene>
    <name evidence="2" type="ORF">QBC34DRAFT_398553</name>
</gene>
<evidence type="ECO:0008006" key="4">
    <source>
        <dbReference type="Google" id="ProtNLM"/>
    </source>
</evidence>
<accession>A0AAV9GXA8</accession>
<dbReference type="AlphaFoldDB" id="A0AAV9GXA8"/>
<name>A0AAV9GXA8_9PEZI</name>
<sequence>MVKLIFFHHVGGCVLGFVTCIRTCLSFSLAATPRKPRREGGNHILYRCVGSVSHTPRLRARMAVCFMVLSREYIADFPVQFVGIDGSLWRRKLVDPIR</sequence>
<keyword evidence="1" id="KW-1133">Transmembrane helix</keyword>
<comment type="caution">
    <text evidence="2">The sequence shown here is derived from an EMBL/GenBank/DDBJ whole genome shotgun (WGS) entry which is preliminary data.</text>
</comment>
<dbReference type="EMBL" id="MU865924">
    <property type="protein sequence ID" value="KAK4452371.1"/>
    <property type="molecule type" value="Genomic_DNA"/>
</dbReference>
<keyword evidence="1" id="KW-0812">Transmembrane</keyword>
<keyword evidence="1" id="KW-0472">Membrane</keyword>
<evidence type="ECO:0000313" key="3">
    <source>
        <dbReference type="Proteomes" id="UP001321760"/>
    </source>
</evidence>
<proteinExistence type="predicted"/>